<dbReference type="PANTHER" id="PTHR13363">
    <property type="entry name" value="RING FINGER AND SRY DOMAIN-CONTAINING"/>
    <property type="match status" value="1"/>
</dbReference>
<dbReference type="PANTHER" id="PTHR13363:SF5">
    <property type="entry name" value="E3 UBIQUITIN-PROTEIN LIGASE RNF123"/>
    <property type="match status" value="1"/>
</dbReference>
<dbReference type="InterPro" id="IPR043136">
    <property type="entry name" value="B30.2/SPRY_sf"/>
</dbReference>
<organism evidence="5 6">
    <name type="scientific">Tetrabaena socialis</name>
    <dbReference type="NCBI Taxonomy" id="47790"/>
    <lineage>
        <taxon>Eukaryota</taxon>
        <taxon>Viridiplantae</taxon>
        <taxon>Chlorophyta</taxon>
        <taxon>core chlorophytes</taxon>
        <taxon>Chlorophyceae</taxon>
        <taxon>CS clade</taxon>
        <taxon>Chlamydomonadales</taxon>
        <taxon>Tetrabaenaceae</taxon>
        <taxon>Tetrabaena</taxon>
    </lineage>
</organism>
<evidence type="ECO:0000256" key="1">
    <source>
        <dbReference type="ARBA" id="ARBA00022723"/>
    </source>
</evidence>
<dbReference type="InterPro" id="IPR013320">
    <property type="entry name" value="ConA-like_dom_sf"/>
</dbReference>
<reference evidence="5 6" key="1">
    <citation type="journal article" date="2017" name="Mol. Biol. Evol.">
        <title>The 4-celled Tetrabaena socialis nuclear genome reveals the essential components for genetic control of cell number at the origin of multicellularity in the volvocine lineage.</title>
        <authorList>
            <person name="Featherston J."/>
            <person name="Arakaki Y."/>
            <person name="Hanschen E.R."/>
            <person name="Ferris P.J."/>
            <person name="Michod R.E."/>
            <person name="Olson B.J.S.C."/>
            <person name="Nozaki H."/>
            <person name="Durand P.M."/>
        </authorList>
    </citation>
    <scope>NUCLEOTIDE SEQUENCE [LARGE SCALE GENOMIC DNA]</scope>
    <source>
        <strain evidence="5 6">NIES-571</strain>
    </source>
</reference>
<feature type="domain" description="SPRY" evidence="4">
    <location>
        <begin position="133"/>
        <end position="188"/>
    </location>
</feature>
<keyword evidence="6" id="KW-1185">Reference proteome</keyword>
<protein>
    <submittedName>
        <fullName evidence="5">E3 ubiquitin-protein ligase</fullName>
    </submittedName>
</protein>
<dbReference type="Proteomes" id="UP000236333">
    <property type="component" value="Unassembled WGS sequence"/>
</dbReference>
<name>A0A2J8A270_9CHLO</name>
<keyword evidence="3" id="KW-0862">Zinc</keyword>
<keyword evidence="1" id="KW-0479">Metal-binding</keyword>
<dbReference type="Pfam" id="PF00622">
    <property type="entry name" value="SPRY"/>
    <property type="match status" value="1"/>
</dbReference>
<sequence length="189" mass="20116">MGLGRQESKGASGLQLLLAAGDTHLLRHSPVEDEDVALADAARFVFDLSESEAEALCPGEDLLSCLSALIDQRVELDELPSSSADHRPGRLGPSCVEADHVAGQLSVGCSSLSLQSLANFSSLRANACVFAGRWQYEATVCTPGIQQIGWATLQCPFTSEEGVGDAPDSYAFDGKRVMKWHVKCTAYGE</sequence>
<evidence type="ECO:0000256" key="2">
    <source>
        <dbReference type="ARBA" id="ARBA00022771"/>
    </source>
</evidence>
<accession>A0A2J8A270</accession>
<dbReference type="InterPro" id="IPR003877">
    <property type="entry name" value="SPRY_dom"/>
</dbReference>
<dbReference type="Gene3D" id="2.60.120.920">
    <property type="match status" value="1"/>
</dbReference>
<comment type="caution">
    <text evidence="5">The sequence shown here is derived from an EMBL/GenBank/DDBJ whole genome shotgun (WGS) entry which is preliminary data.</text>
</comment>
<dbReference type="EMBL" id="PGGS01000225">
    <property type="protein sequence ID" value="PNH06614.1"/>
    <property type="molecule type" value="Genomic_DNA"/>
</dbReference>
<proteinExistence type="predicted"/>
<dbReference type="GO" id="GO:0051603">
    <property type="term" value="P:proteolysis involved in protein catabolic process"/>
    <property type="evidence" value="ECO:0007669"/>
    <property type="project" value="TreeGrafter"/>
</dbReference>
<dbReference type="AlphaFoldDB" id="A0A2J8A270"/>
<dbReference type="OrthoDB" id="258495at2759"/>
<evidence type="ECO:0000259" key="4">
    <source>
        <dbReference type="Pfam" id="PF00622"/>
    </source>
</evidence>
<gene>
    <name evidence="5" type="ORF">TSOC_006994</name>
</gene>
<keyword evidence="2" id="KW-0863">Zinc-finger</keyword>
<dbReference type="InterPro" id="IPR045129">
    <property type="entry name" value="RNF123/RKP/RSPRY1"/>
</dbReference>
<dbReference type="GO" id="GO:0008270">
    <property type="term" value="F:zinc ion binding"/>
    <property type="evidence" value="ECO:0007669"/>
    <property type="project" value="UniProtKB-KW"/>
</dbReference>
<feature type="non-terminal residue" evidence="5">
    <location>
        <position position="189"/>
    </location>
</feature>
<dbReference type="GO" id="GO:0004842">
    <property type="term" value="F:ubiquitin-protein transferase activity"/>
    <property type="evidence" value="ECO:0007669"/>
    <property type="project" value="InterPro"/>
</dbReference>
<dbReference type="SUPFAM" id="SSF49899">
    <property type="entry name" value="Concanavalin A-like lectins/glucanases"/>
    <property type="match status" value="1"/>
</dbReference>
<evidence type="ECO:0000313" key="6">
    <source>
        <dbReference type="Proteomes" id="UP000236333"/>
    </source>
</evidence>
<evidence type="ECO:0000256" key="3">
    <source>
        <dbReference type="ARBA" id="ARBA00022833"/>
    </source>
</evidence>
<dbReference type="GO" id="GO:0005737">
    <property type="term" value="C:cytoplasm"/>
    <property type="evidence" value="ECO:0007669"/>
    <property type="project" value="TreeGrafter"/>
</dbReference>
<evidence type="ECO:0000313" key="5">
    <source>
        <dbReference type="EMBL" id="PNH06614.1"/>
    </source>
</evidence>